<dbReference type="Proteomes" id="UP001189429">
    <property type="component" value="Unassembled WGS sequence"/>
</dbReference>
<accession>A0ABN9WZ70</accession>
<comment type="caution">
    <text evidence="3">The sequence shown here is derived from an EMBL/GenBank/DDBJ whole genome shotgun (WGS) entry which is preliminary data.</text>
</comment>
<evidence type="ECO:0000256" key="1">
    <source>
        <dbReference type="SAM" id="MobiDB-lite"/>
    </source>
</evidence>
<feature type="domain" description="Glucosidase II beta subunit N-terminal" evidence="2">
    <location>
        <begin position="332"/>
        <end position="389"/>
    </location>
</feature>
<dbReference type="InterPro" id="IPR028146">
    <property type="entry name" value="PRKCSH_N"/>
</dbReference>
<dbReference type="Pfam" id="PF12999">
    <property type="entry name" value="PRKCSH-like"/>
    <property type="match status" value="1"/>
</dbReference>
<keyword evidence="4" id="KW-1185">Reference proteome</keyword>
<gene>
    <name evidence="3" type="ORF">PCOR1329_LOCUS71967</name>
</gene>
<dbReference type="PANTHER" id="PTHR12630">
    <property type="entry name" value="N-LINKED OLIGOSACCHARIDE PROCESSING"/>
    <property type="match status" value="1"/>
</dbReference>
<dbReference type="EMBL" id="CAUYUJ010019586">
    <property type="protein sequence ID" value="CAK0892256.1"/>
    <property type="molecule type" value="Genomic_DNA"/>
</dbReference>
<feature type="region of interest" description="Disordered" evidence="1">
    <location>
        <begin position="197"/>
        <end position="254"/>
    </location>
</feature>
<feature type="compositionally biased region" description="Basic and acidic residues" evidence="1">
    <location>
        <begin position="207"/>
        <end position="220"/>
    </location>
</feature>
<reference evidence="3" key="1">
    <citation type="submission" date="2023-10" db="EMBL/GenBank/DDBJ databases">
        <authorList>
            <person name="Chen Y."/>
            <person name="Shah S."/>
            <person name="Dougan E. K."/>
            <person name="Thang M."/>
            <person name="Chan C."/>
        </authorList>
    </citation>
    <scope>NUCLEOTIDE SEQUENCE [LARGE SCALE GENOMIC DNA]</scope>
</reference>
<dbReference type="PANTHER" id="PTHR12630:SF1">
    <property type="entry name" value="GLUCOSIDASE 2 SUBUNIT BETA"/>
    <property type="match status" value="1"/>
</dbReference>
<sequence>MHVEGVESQTQWPSKKRRCTDAEIAWYEWAMATASSIRAKITISRTGYSKKVKADRSEKESKWIPMGLPRLHRASGGSPGTFPMRHRRFSAGRQTEARPEAHDRYSTGGQIQNTEATHMRCDLQAKAYCMQKDPKPTHMSYALEAMQFSTKQHSPREWLPTLRGSLVARGKACLGPPALANAAALLEFDGPEIEKQLESGPARRCRRPVERAPKKVERQLEAAGGMQRAGPRHAAGGGGLPPAAAQSPERQKDAAKKAMTLALVTARRYVHGSPARLLVSVLLLSATGLYLTLPPADDGAALSSPRRQALRGEAARPLAEEAARRDRVEADGLVRGAAPGAAQERLARARETGGFTCLDGSYFDSIEVLNDDFCDCPDGSDEPGTSACSGVLASPSALPGFSC</sequence>
<evidence type="ECO:0000313" key="3">
    <source>
        <dbReference type="EMBL" id="CAK0892256.1"/>
    </source>
</evidence>
<feature type="non-terminal residue" evidence="3">
    <location>
        <position position="403"/>
    </location>
</feature>
<proteinExistence type="predicted"/>
<dbReference type="InterPro" id="IPR039794">
    <property type="entry name" value="Gtb1-like"/>
</dbReference>
<evidence type="ECO:0000313" key="4">
    <source>
        <dbReference type="Proteomes" id="UP001189429"/>
    </source>
</evidence>
<name>A0ABN9WZ70_9DINO</name>
<evidence type="ECO:0000259" key="2">
    <source>
        <dbReference type="Pfam" id="PF12999"/>
    </source>
</evidence>
<protein>
    <recommendedName>
        <fullName evidence="2">Glucosidase II beta subunit N-terminal domain-containing protein</fullName>
    </recommendedName>
</protein>
<organism evidence="3 4">
    <name type="scientific">Prorocentrum cordatum</name>
    <dbReference type="NCBI Taxonomy" id="2364126"/>
    <lineage>
        <taxon>Eukaryota</taxon>
        <taxon>Sar</taxon>
        <taxon>Alveolata</taxon>
        <taxon>Dinophyceae</taxon>
        <taxon>Prorocentrales</taxon>
        <taxon>Prorocentraceae</taxon>
        <taxon>Prorocentrum</taxon>
    </lineage>
</organism>